<dbReference type="PANTHER" id="PTHR36509:SF2">
    <property type="entry name" value="BLL3101 PROTEIN"/>
    <property type="match status" value="1"/>
</dbReference>
<evidence type="ECO:0000313" key="4">
    <source>
        <dbReference type="Proteomes" id="UP000183407"/>
    </source>
</evidence>
<evidence type="ECO:0000313" key="3">
    <source>
        <dbReference type="EMBL" id="SED73440.1"/>
    </source>
</evidence>
<gene>
    <name evidence="3" type="ORF">SAMN04490220_5370</name>
</gene>
<dbReference type="PANTHER" id="PTHR36509">
    <property type="entry name" value="BLL3101 PROTEIN"/>
    <property type="match status" value="1"/>
</dbReference>
<proteinExistence type="predicted"/>
<evidence type="ECO:0000259" key="2">
    <source>
        <dbReference type="Pfam" id="PF06863"/>
    </source>
</evidence>
<dbReference type="InterPro" id="IPR010679">
    <property type="entry name" value="DUF1254"/>
</dbReference>
<dbReference type="InterPro" id="IPR037050">
    <property type="entry name" value="DUF1254_sf"/>
</dbReference>
<dbReference type="InterPro" id="IPR037049">
    <property type="entry name" value="DUF1214_C_sf"/>
</dbReference>
<reference evidence="4" key="1">
    <citation type="submission" date="2016-10" db="EMBL/GenBank/DDBJ databases">
        <authorList>
            <person name="Varghese N."/>
        </authorList>
    </citation>
    <scope>NUCLEOTIDE SEQUENCE [LARGE SCALE GENOMIC DNA]</scope>
    <source>
        <strain evidence="4">DSM 44719</strain>
    </source>
</reference>
<name>A0A1H5D3W1_RHOJO</name>
<dbReference type="Proteomes" id="UP000183407">
    <property type="component" value="Unassembled WGS sequence"/>
</dbReference>
<protein>
    <submittedName>
        <fullName evidence="3">Uncharacterized conserved protein</fullName>
    </submittedName>
</protein>
<dbReference type="Pfam" id="PF06742">
    <property type="entry name" value="DUF1214"/>
    <property type="match status" value="1"/>
</dbReference>
<dbReference type="OrthoDB" id="40820at2"/>
<evidence type="ECO:0000259" key="1">
    <source>
        <dbReference type="Pfam" id="PF06742"/>
    </source>
</evidence>
<dbReference type="SUPFAM" id="SSF160935">
    <property type="entry name" value="VPA0735-like"/>
    <property type="match status" value="1"/>
</dbReference>
<feature type="domain" description="DUF1214" evidence="1">
    <location>
        <begin position="312"/>
        <end position="419"/>
    </location>
</feature>
<dbReference type="Gene3D" id="2.60.120.600">
    <property type="entry name" value="Domain of unknown function DUF1214, C-terminal domain"/>
    <property type="match status" value="1"/>
</dbReference>
<dbReference type="EMBL" id="FNTL01000004">
    <property type="protein sequence ID" value="SED73440.1"/>
    <property type="molecule type" value="Genomic_DNA"/>
</dbReference>
<dbReference type="AlphaFoldDB" id="A0A1H5D3W1"/>
<dbReference type="Gene3D" id="2.60.40.1610">
    <property type="entry name" value="Domain of unknown function DUF1254"/>
    <property type="match status" value="1"/>
</dbReference>
<sequence length="438" mass="48237">MASVFEREENAYTLAVQAGLWGYPLAHRIESWPPTLQARGAGHNYFHRFERLKTADDRFVVTPNNLTIDAYALTDTRNGPVVFSVPQFREPRWFILQIGDAFDDVVANVGGIKAAMPGPYLLVGPDFDGAVPAGMTVVRMRTRCGFAGARVQVRGEHDLSAAVDELRGFHVLPLRTFLEKGLTDPGENYEPFDFPPLTAPEELAFFDRLGAAMQFLLPIHLDTTDTFVQALASIGLSVAHGFDWNNLDDSVRAGLSRAIPVVEQIADVRWRSVGQTVNGWRGNLAGGRCSYDFALNAANTKYQVGTELAEEVVYLNCRVDADDHPLHGGNEYVLHFVPGETPPVTGMWNLAMYADDMLFVANDIDRFSIGSTTDGLRPNSDGSVTIHLRHTRPDDPAEAANWLPAPAGPFNTTMRFYAPLTPVLDGSYHLPPIQKISP</sequence>
<feature type="domain" description="DUF1254" evidence="2">
    <location>
        <begin position="44"/>
        <end position="167"/>
    </location>
</feature>
<organism evidence="3 4">
    <name type="scientific">Rhodococcus jostii</name>
    <dbReference type="NCBI Taxonomy" id="132919"/>
    <lineage>
        <taxon>Bacteria</taxon>
        <taxon>Bacillati</taxon>
        <taxon>Actinomycetota</taxon>
        <taxon>Actinomycetes</taxon>
        <taxon>Mycobacteriales</taxon>
        <taxon>Nocardiaceae</taxon>
        <taxon>Rhodococcus</taxon>
    </lineage>
</organism>
<dbReference type="InterPro" id="IPR010621">
    <property type="entry name" value="DUF1214"/>
</dbReference>
<dbReference type="Pfam" id="PF06863">
    <property type="entry name" value="DUF1254"/>
    <property type="match status" value="1"/>
</dbReference>
<accession>A0A1H5D3W1</accession>
<dbReference type="RefSeq" id="WP_073367443.1">
    <property type="nucleotide sequence ID" value="NZ_FNTL01000004.1"/>
</dbReference>